<dbReference type="AlphaFoldDB" id="A0A4R0INN5"/>
<evidence type="ECO:0000256" key="1">
    <source>
        <dbReference type="SAM" id="MobiDB-lite"/>
    </source>
</evidence>
<sequence>MPVVGVRTPVPVVLGSVRAVPALVALALRAAGAPAGLAVPVALVGRVPLVATGEPRVVVTDRGPVGRVAVRVLVGLTGTGIVMTHVPRTGGVLPADVAMTRVSGIRSVVSCPVRAAVDAAPVETTALVATTETIEAVRAVVPAVAVVVPVETTVTSGPVIVVATAATTGQAPATAAAIAATTVVVTIAAATDGMIVLAATVGATDGTTALGATTVVASSETSVPGQATAAAIAVTTVPGAGTAVGIAGMTVQAARIVVVTAVMSVVAVGATTRGSGVMSVPAVAIAVAIAVMSVAVTTAVATGGTTGPDATTVAVPGGTTVPALATEVASVELTGLRLATGADSGVMSVEGRGLTTGLGGAVLVAARRLVASVARFGEMSVGVTRAAAVVRSGTGGMIAAAVSAGTTVERRRPARVGTTQRFRKGSPEPSSTAV</sequence>
<feature type="transmembrane region" description="Helical" evidence="2">
    <location>
        <begin position="282"/>
        <end position="301"/>
    </location>
</feature>
<keyword evidence="2" id="KW-0472">Membrane</keyword>
<evidence type="ECO:0000313" key="3">
    <source>
        <dbReference type="EMBL" id="TCC34529.1"/>
    </source>
</evidence>
<dbReference type="Proteomes" id="UP000293342">
    <property type="component" value="Unassembled WGS sequence"/>
</dbReference>
<proteinExistence type="predicted"/>
<organism evidence="3 4">
    <name type="scientific">Kribbella capetownensis</name>
    <dbReference type="NCBI Taxonomy" id="1572659"/>
    <lineage>
        <taxon>Bacteria</taxon>
        <taxon>Bacillati</taxon>
        <taxon>Actinomycetota</taxon>
        <taxon>Actinomycetes</taxon>
        <taxon>Propionibacteriales</taxon>
        <taxon>Kribbellaceae</taxon>
        <taxon>Kribbella</taxon>
    </lineage>
</organism>
<dbReference type="EMBL" id="SJKD01000018">
    <property type="protein sequence ID" value="TCC34529.1"/>
    <property type="molecule type" value="Genomic_DNA"/>
</dbReference>
<dbReference type="OrthoDB" id="10014653at2"/>
<feature type="region of interest" description="Disordered" evidence="1">
    <location>
        <begin position="409"/>
        <end position="434"/>
    </location>
</feature>
<dbReference type="RefSeq" id="WP_131519268.1">
    <property type="nucleotide sequence ID" value="NZ_SJKD01000018.1"/>
</dbReference>
<keyword evidence="4" id="KW-1185">Reference proteome</keyword>
<name>A0A4R0INN5_9ACTN</name>
<accession>A0A4R0INN5</accession>
<comment type="caution">
    <text evidence="3">The sequence shown here is derived from an EMBL/GenBank/DDBJ whole genome shotgun (WGS) entry which is preliminary data.</text>
</comment>
<keyword evidence="2" id="KW-1133">Transmembrane helix</keyword>
<reference evidence="3 4" key="1">
    <citation type="submission" date="2019-02" db="EMBL/GenBank/DDBJ databases">
        <title>Kribbella capetownensis sp. nov. and Kribbella speibonae sp. nov., isolated from soil.</title>
        <authorList>
            <person name="Curtis S.M."/>
            <person name="Norton I."/>
            <person name="Everest G.J."/>
            <person name="Meyers P.R."/>
        </authorList>
    </citation>
    <scope>NUCLEOTIDE SEQUENCE [LARGE SCALE GENOMIC DNA]</scope>
    <source>
        <strain evidence="3 4">YM53</strain>
    </source>
</reference>
<gene>
    <name evidence="3" type="ORF">E0H75_41700</name>
</gene>
<feature type="transmembrane region" description="Helical" evidence="2">
    <location>
        <begin position="253"/>
        <end position="270"/>
    </location>
</feature>
<protein>
    <submittedName>
        <fullName evidence="3">Uncharacterized protein</fullName>
    </submittedName>
</protein>
<keyword evidence="2" id="KW-0812">Transmembrane</keyword>
<evidence type="ECO:0000256" key="2">
    <source>
        <dbReference type="SAM" id="Phobius"/>
    </source>
</evidence>
<evidence type="ECO:0000313" key="4">
    <source>
        <dbReference type="Proteomes" id="UP000293342"/>
    </source>
</evidence>